<proteinExistence type="predicted"/>
<dbReference type="EMBL" id="KI669460">
    <property type="protein sequence ID" value="OCF59505.1"/>
    <property type="molecule type" value="Genomic_DNA"/>
</dbReference>
<evidence type="ECO:0000313" key="2">
    <source>
        <dbReference type="EMBL" id="OCF59505.1"/>
    </source>
</evidence>
<dbReference type="OrthoDB" id="2566149at2759"/>
<keyword evidence="3" id="KW-1185">Reference proteome</keyword>
<sequence length="233" mass="26949">MTGSSSESISRPKPQKKSVHPFHRYGDIQLISKDGIILMADSRRLSNLSSRMRVEVSRALKKEKEVDMRRWSSQTTSLFLDVIDVSKPKEPIVDLPELFELTSIYAQYVSPVDDDFLESLAERMLDLAQTDNLQWSLLLFADEVLPEDQGVRLAKLTLLAMTKEAFLHPVLYDFDKKEFEKVIFWEAVGRLHYPWKGQLLRLTLIVPYDRTGDSNEIKVTTNWEQVANEFDPE</sequence>
<organism evidence="2 3">
    <name type="scientific">Kwoniella mangroviensis CBS 10435</name>
    <dbReference type="NCBI Taxonomy" id="1331196"/>
    <lineage>
        <taxon>Eukaryota</taxon>
        <taxon>Fungi</taxon>
        <taxon>Dikarya</taxon>
        <taxon>Basidiomycota</taxon>
        <taxon>Agaricomycotina</taxon>
        <taxon>Tremellomycetes</taxon>
        <taxon>Tremellales</taxon>
        <taxon>Cryptococcaceae</taxon>
        <taxon>Kwoniella</taxon>
    </lineage>
</organism>
<evidence type="ECO:0000256" key="1">
    <source>
        <dbReference type="SAM" id="MobiDB-lite"/>
    </source>
</evidence>
<protein>
    <recommendedName>
        <fullName evidence="4">BTB domain-containing protein</fullName>
    </recommendedName>
</protein>
<dbReference type="AlphaFoldDB" id="A0A1B9IVF6"/>
<gene>
    <name evidence="2" type="ORF">L486_02172</name>
</gene>
<dbReference type="Proteomes" id="UP000092583">
    <property type="component" value="Unassembled WGS sequence"/>
</dbReference>
<feature type="region of interest" description="Disordered" evidence="1">
    <location>
        <begin position="1"/>
        <end position="20"/>
    </location>
</feature>
<evidence type="ECO:0000313" key="3">
    <source>
        <dbReference type="Proteomes" id="UP000092583"/>
    </source>
</evidence>
<reference evidence="2 3" key="1">
    <citation type="submission" date="2013-07" db="EMBL/GenBank/DDBJ databases">
        <title>The Genome Sequence of Kwoniella mangroviensis CBS10435.</title>
        <authorList>
            <consortium name="The Broad Institute Genome Sequencing Platform"/>
            <person name="Cuomo C."/>
            <person name="Litvintseva A."/>
            <person name="Chen Y."/>
            <person name="Heitman J."/>
            <person name="Sun S."/>
            <person name="Springer D."/>
            <person name="Dromer F."/>
            <person name="Young S.K."/>
            <person name="Zeng Q."/>
            <person name="Gargeya S."/>
            <person name="Fitzgerald M."/>
            <person name="Abouelleil A."/>
            <person name="Alvarado L."/>
            <person name="Berlin A.M."/>
            <person name="Chapman S.B."/>
            <person name="Dewar J."/>
            <person name="Goldberg J."/>
            <person name="Griggs A."/>
            <person name="Gujja S."/>
            <person name="Hansen M."/>
            <person name="Howarth C."/>
            <person name="Imamovic A."/>
            <person name="Larimer J."/>
            <person name="McCowan C."/>
            <person name="Murphy C."/>
            <person name="Pearson M."/>
            <person name="Priest M."/>
            <person name="Roberts A."/>
            <person name="Saif S."/>
            <person name="Shea T."/>
            <person name="Sykes S."/>
            <person name="Wortman J."/>
            <person name="Nusbaum C."/>
            <person name="Birren B."/>
        </authorList>
    </citation>
    <scope>NUCLEOTIDE SEQUENCE [LARGE SCALE GENOMIC DNA]</scope>
    <source>
        <strain evidence="2 3">CBS 10435</strain>
    </source>
</reference>
<accession>A0A1B9IVF6</accession>
<evidence type="ECO:0008006" key="4">
    <source>
        <dbReference type="Google" id="ProtNLM"/>
    </source>
</evidence>
<reference evidence="3" key="2">
    <citation type="submission" date="2013-12" db="EMBL/GenBank/DDBJ databases">
        <title>Evolution of pathogenesis and genome organization in the Tremellales.</title>
        <authorList>
            <person name="Cuomo C."/>
            <person name="Litvintseva A."/>
            <person name="Heitman J."/>
            <person name="Chen Y."/>
            <person name="Sun S."/>
            <person name="Springer D."/>
            <person name="Dromer F."/>
            <person name="Young S."/>
            <person name="Zeng Q."/>
            <person name="Chapman S."/>
            <person name="Gujja S."/>
            <person name="Saif S."/>
            <person name="Birren B."/>
        </authorList>
    </citation>
    <scope>NUCLEOTIDE SEQUENCE [LARGE SCALE GENOMIC DNA]</scope>
    <source>
        <strain evidence="3">CBS 10435</strain>
    </source>
</reference>
<name>A0A1B9IVF6_9TREE</name>